<dbReference type="FunCoup" id="A0A7E5VL87">
    <property type="interactions" value="227"/>
</dbReference>
<proteinExistence type="predicted"/>
<dbReference type="Proteomes" id="UP000322000">
    <property type="component" value="Chromosome 1"/>
</dbReference>
<evidence type="ECO:0000259" key="6">
    <source>
        <dbReference type="Pfam" id="PF04182"/>
    </source>
</evidence>
<dbReference type="InParanoid" id="A0A7E5VL87"/>
<dbReference type="InterPro" id="IPR007309">
    <property type="entry name" value="TFIIIC_Bblock-bd"/>
</dbReference>
<keyword evidence="5" id="KW-0539">Nucleus</keyword>
<dbReference type="GO" id="GO:0000127">
    <property type="term" value="C:transcription factor TFIIIC complex"/>
    <property type="evidence" value="ECO:0007669"/>
    <property type="project" value="InterPro"/>
</dbReference>
<dbReference type="OrthoDB" id="68020at2759"/>
<keyword evidence="3" id="KW-0238">DNA-binding</keyword>
<gene>
    <name evidence="8" type="primary">LOC113494808</name>
</gene>
<dbReference type="KEGG" id="tnl:113494808"/>
<protein>
    <submittedName>
        <fullName evidence="8">Uncharacterized protein LOC113494808</fullName>
    </submittedName>
</protein>
<keyword evidence="7" id="KW-1185">Reference proteome</keyword>
<dbReference type="GO" id="GO:0003677">
    <property type="term" value="F:DNA binding"/>
    <property type="evidence" value="ECO:0007669"/>
    <property type="project" value="UniProtKB-KW"/>
</dbReference>
<dbReference type="Pfam" id="PF04182">
    <property type="entry name" value="B-block_TFIIIC"/>
    <property type="match status" value="1"/>
</dbReference>
<evidence type="ECO:0000256" key="5">
    <source>
        <dbReference type="ARBA" id="ARBA00023242"/>
    </source>
</evidence>
<keyword evidence="4" id="KW-0804">Transcription</keyword>
<evidence type="ECO:0000313" key="7">
    <source>
        <dbReference type="Proteomes" id="UP000322000"/>
    </source>
</evidence>
<evidence type="ECO:0000256" key="4">
    <source>
        <dbReference type="ARBA" id="ARBA00023163"/>
    </source>
</evidence>
<keyword evidence="2" id="KW-0597">Phosphoprotein</keyword>
<sequence length="1503" mass="173134">MEANVLKHFTVNYKQVIIDELALEGLEGAGLDLLWRRVGYRLATEVTEKMQVRFWDYVVNNSNIKFYKIPQPLPYVEIIDRFELVDDVTGHLKEPEDYLDGPYEYNSIEGEHGSSTYYNVRTLIPRQELQSKSYEDIVTEYGDKMVMVASIEERWCALAGHKPMTYLAQMTHVHYCLLELIGKARGNGQMTIGKTNLNKIIKDPKTLFYNRKYLREIDLIRTDNISQVVAGKALKALLVRLKRFHQPSVLTMPKKGALHNVVTYLLQQPDHSEKTEVIVKKGLITQKQNRRLQKTVNIFNFEERMVAADDKAKKTTVNLKRKFIYLSSKSDESSGSDEETQEPPLKSQYKVGVSLLRQAYERFLDAGLEGLTQVQLAQLLGIEFYISRGICRIFRLRNIVREYLEDKGKQRTARFIAIAATGEMDVRYAEEKKKFYEYLKRNSSESTSKEADNAQESSTTDDIIPLKKMKLESDNPDVEMTPETAITEIKVLDGFESVKSLGTFKKNPTLRQLTFANGVLKVLQDKQCVCGYHTLSNLASKEINEPPMDTKALKSFIQKLVTDGHIKMYKLKWPAIQKYSVLICAPHIKITHPLLKAKYKEICMRAITNKKTSIKKEPVEVLNPPLSQSSYPRYMKIQKLHEAIIRFAYFDDVPPETHVMPPGFVSIVDFIQEVTIEFVINNTGSMGMTEINQLINKSQLQLKLREAPPHIYKVLMRSNTLQNAIRLNLKVLAMLGLIQLINQTQTSYTSGAINYTSFLFFVNRHAKILDTSGIWPRKNEEVTTEKSYEFKTFEDVTEYWNDVYQISTNTVIELANRGRKQLNPPMRREDEVARYDNGARYGDGNGPCGFDSCFYMEIPRLWRTYYMRPLRSHASSKKKVNIKLPKIKLSKKKGEAKSKPTAKPVPEKVTIANTASVSNDKRKRNESVIKWSKEEDIILTMCKAAITILSPASQPGSLIVRNLVAKDLLTLRDPKKTKGTCHRRSKTLESNLTLVHEKQCIINELRRRRNLIQKYEGLLKKIRLLYSTNMTKFINKARIPMLELVWIITQVMRSKSYTQRVPCVAIDLDDFHQHFTILPSTANKICNMYKVPDHACLKEAIVLTIMQTLNGDANSEIGKKIYQTFKEYPESSLRTAVEQLRKCGAISAKEKIFNNQMRIIDLEDIVQSSYKISAFYQRKWQNRFNSEFADKLAILMSKEHGENEIKGSADFNCMYCEMHASGIVDMKPTTMPVITDPSGAPIMPEEINVLTIDTKYKLKPGILSWRNKPNNVKISEVYNDLNLDDSLKYLSSYTTVDAKELKNLHLDIKDQIISHLFKKGETGATFAELKDLLQIEDKVLMKKLQHLELKKIAKRVGFYENVIILVKFISPWTAKIGDKYLLPTPWQTLQGKARLDVFFKWSSVIMNVIFERPGCSVVYIADKCEYITYRAVQDICMFLEKYGCIKLNVVKNQQLDIFSDENTEPEFMEFNPYEDPDHILAFTVKNSITKYCYVRKVMMDKVK</sequence>
<dbReference type="GO" id="GO:0005634">
    <property type="term" value="C:nucleus"/>
    <property type="evidence" value="ECO:0007669"/>
    <property type="project" value="UniProtKB-SubCell"/>
</dbReference>
<organism evidence="7 8">
    <name type="scientific">Trichoplusia ni</name>
    <name type="common">Cabbage looper</name>
    <dbReference type="NCBI Taxonomy" id="7111"/>
    <lineage>
        <taxon>Eukaryota</taxon>
        <taxon>Metazoa</taxon>
        <taxon>Ecdysozoa</taxon>
        <taxon>Arthropoda</taxon>
        <taxon>Hexapoda</taxon>
        <taxon>Insecta</taxon>
        <taxon>Pterygota</taxon>
        <taxon>Neoptera</taxon>
        <taxon>Endopterygota</taxon>
        <taxon>Lepidoptera</taxon>
        <taxon>Glossata</taxon>
        <taxon>Ditrysia</taxon>
        <taxon>Noctuoidea</taxon>
        <taxon>Noctuidae</taxon>
        <taxon>Plusiinae</taxon>
        <taxon>Trichoplusia</taxon>
    </lineage>
</organism>
<evidence type="ECO:0000256" key="3">
    <source>
        <dbReference type="ARBA" id="ARBA00023125"/>
    </source>
</evidence>
<dbReference type="PANTHER" id="PTHR15180">
    <property type="entry name" value="GENERAL TRANSCRIPTION FACTOR 3C POLYPEPTIDE 1"/>
    <property type="match status" value="1"/>
</dbReference>
<dbReference type="GeneID" id="113494808"/>
<feature type="domain" description="B-block binding subunit of TFIIIC" evidence="6">
    <location>
        <begin position="173"/>
        <end position="246"/>
    </location>
</feature>
<dbReference type="RefSeq" id="XP_026729093.1">
    <property type="nucleotide sequence ID" value="XM_026873292.1"/>
</dbReference>
<evidence type="ECO:0000256" key="2">
    <source>
        <dbReference type="ARBA" id="ARBA00022553"/>
    </source>
</evidence>
<name>A0A7E5VL87_TRINI</name>
<comment type="subcellular location">
    <subcellularLocation>
        <location evidence="1">Nucleus</location>
    </subcellularLocation>
</comment>
<dbReference type="GO" id="GO:0006384">
    <property type="term" value="P:transcription initiation at RNA polymerase III promoter"/>
    <property type="evidence" value="ECO:0007669"/>
    <property type="project" value="InterPro"/>
</dbReference>
<dbReference type="GO" id="GO:0042791">
    <property type="term" value="P:5S class rRNA transcription by RNA polymerase III"/>
    <property type="evidence" value="ECO:0007669"/>
    <property type="project" value="TreeGrafter"/>
</dbReference>
<evidence type="ECO:0000313" key="8">
    <source>
        <dbReference type="RefSeq" id="XP_026729093.1"/>
    </source>
</evidence>
<evidence type="ECO:0000256" key="1">
    <source>
        <dbReference type="ARBA" id="ARBA00004123"/>
    </source>
</evidence>
<dbReference type="InterPro" id="IPR044210">
    <property type="entry name" value="Tfc3-like"/>
</dbReference>
<reference evidence="8" key="1">
    <citation type="submission" date="2025-08" db="UniProtKB">
        <authorList>
            <consortium name="RefSeq"/>
        </authorList>
    </citation>
    <scope>IDENTIFICATION</scope>
</reference>
<dbReference type="PANTHER" id="PTHR15180:SF1">
    <property type="entry name" value="GENERAL TRANSCRIPTION FACTOR 3C POLYPEPTIDE 1"/>
    <property type="match status" value="1"/>
</dbReference>
<accession>A0A7E5VL87</accession>